<keyword evidence="10" id="KW-1185">Reference proteome</keyword>
<feature type="non-terminal residue" evidence="9">
    <location>
        <position position="1"/>
    </location>
</feature>
<protein>
    <recommendedName>
        <fullName evidence="8">Rhodopsin domain-containing protein</fullName>
    </recommendedName>
</protein>
<dbReference type="Proteomes" id="UP000469559">
    <property type="component" value="Unassembled WGS sequence"/>
</dbReference>
<evidence type="ECO:0000256" key="3">
    <source>
        <dbReference type="ARBA" id="ARBA00022989"/>
    </source>
</evidence>
<keyword evidence="3 7" id="KW-1133">Transmembrane helix</keyword>
<accession>A0A8T9BBV0</accession>
<dbReference type="AlphaFoldDB" id="A0A8T9BBV0"/>
<dbReference type="PANTHER" id="PTHR33048:SF47">
    <property type="entry name" value="INTEGRAL MEMBRANE PROTEIN-RELATED"/>
    <property type="match status" value="1"/>
</dbReference>
<dbReference type="Pfam" id="PF20684">
    <property type="entry name" value="Fung_rhodopsin"/>
    <property type="match status" value="1"/>
</dbReference>
<dbReference type="OrthoDB" id="444631at2759"/>
<evidence type="ECO:0000256" key="4">
    <source>
        <dbReference type="ARBA" id="ARBA00023136"/>
    </source>
</evidence>
<evidence type="ECO:0000256" key="1">
    <source>
        <dbReference type="ARBA" id="ARBA00004141"/>
    </source>
</evidence>
<name>A0A8T9BBV0_9HELO</name>
<feature type="transmembrane region" description="Helical" evidence="7">
    <location>
        <begin position="50"/>
        <end position="73"/>
    </location>
</feature>
<organism evidence="9 10">
    <name type="scientific">Lachnellula arida</name>
    <dbReference type="NCBI Taxonomy" id="1316785"/>
    <lineage>
        <taxon>Eukaryota</taxon>
        <taxon>Fungi</taxon>
        <taxon>Dikarya</taxon>
        <taxon>Ascomycota</taxon>
        <taxon>Pezizomycotina</taxon>
        <taxon>Leotiomycetes</taxon>
        <taxon>Helotiales</taxon>
        <taxon>Lachnaceae</taxon>
        <taxon>Lachnellula</taxon>
    </lineage>
</organism>
<dbReference type="InterPro" id="IPR052337">
    <property type="entry name" value="SAT4-like"/>
</dbReference>
<evidence type="ECO:0000256" key="6">
    <source>
        <dbReference type="SAM" id="MobiDB-lite"/>
    </source>
</evidence>
<dbReference type="InterPro" id="IPR049326">
    <property type="entry name" value="Rhodopsin_dom_fungi"/>
</dbReference>
<evidence type="ECO:0000256" key="2">
    <source>
        <dbReference type="ARBA" id="ARBA00022692"/>
    </source>
</evidence>
<keyword evidence="2 7" id="KW-0812">Transmembrane</keyword>
<feature type="transmembrane region" description="Helical" evidence="7">
    <location>
        <begin position="17"/>
        <end position="38"/>
    </location>
</feature>
<comment type="caution">
    <text evidence="9">The sequence shown here is derived from an EMBL/GenBank/DDBJ whole genome shotgun (WGS) entry which is preliminary data.</text>
</comment>
<comment type="subcellular location">
    <subcellularLocation>
        <location evidence="1">Membrane</location>
        <topology evidence="1">Multi-pass membrane protein</topology>
    </subcellularLocation>
</comment>
<feature type="transmembrane region" description="Helical" evidence="7">
    <location>
        <begin position="209"/>
        <end position="232"/>
    </location>
</feature>
<evidence type="ECO:0000313" key="10">
    <source>
        <dbReference type="Proteomes" id="UP000469559"/>
    </source>
</evidence>
<dbReference type="EMBL" id="QGMF01000278">
    <property type="protein sequence ID" value="TVY17205.1"/>
    <property type="molecule type" value="Genomic_DNA"/>
</dbReference>
<evidence type="ECO:0000259" key="8">
    <source>
        <dbReference type="Pfam" id="PF20684"/>
    </source>
</evidence>
<comment type="similarity">
    <text evidence="5">Belongs to the SAT4 family.</text>
</comment>
<gene>
    <name evidence="9" type="ORF">LARI1_G005173</name>
</gene>
<sequence length="406" mass="44456">GNATEIAYAAATRVPSILAGSIIPFLVATVFVIARLYSRGIVTRNWGHDDTWITISWILALGLVTISCLFTKYGSGRHQKTVPLTDVVPQLKLALAQRLVYQLALGTTKISLCYFYLRIFTNNASDKRVPYAIMAFASCYAVALFFVTVFGCTPPSDIWSLAPAGRCTGAYGRLVVIYTLGALNIATDILLLVFAIPKILSLQMAMGQKVALLLVMPMSIMVIVAAIFRMVLSAKTQHSKDFSWEGIDYTIWTGVEVNAGLFCASAPAIKPLLRNFAPGLLSSSNGRRTSYNRSGKRAYGQVSRFGRSDITSWRRGGTRSDRIELQSQDLENGSREDGSAVLTNKVWRGDVPPGGDSESERRVLGRVDGPGDIRKTVDITVSEQRREATDESHEGSESSVKKFEHV</sequence>
<keyword evidence="4 7" id="KW-0472">Membrane</keyword>
<feature type="transmembrane region" description="Helical" evidence="7">
    <location>
        <begin position="129"/>
        <end position="150"/>
    </location>
</feature>
<feature type="domain" description="Rhodopsin" evidence="8">
    <location>
        <begin position="34"/>
        <end position="274"/>
    </location>
</feature>
<evidence type="ECO:0000313" key="9">
    <source>
        <dbReference type="EMBL" id="TVY17205.1"/>
    </source>
</evidence>
<evidence type="ECO:0000256" key="5">
    <source>
        <dbReference type="ARBA" id="ARBA00038359"/>
    </source>
</evidence>
<evidence type="ECO:0000256" key="7">
    <source>
        <dbReference type="SAM" id="Phobius"/>
    </source>
</evidence>
<reference evidence="9 10" key="1">
    <citation type="submission" date="2018-05" db="EMBL/GenBank/DDBJ databases">
        <title>Whole genome sequencing for identification of molecular markers to develop diagnostic detection tools for the regulated plant pathogen Lachnellula willkommii.</title>
        <authorList>
            <person name="Giroux E."/>
            <person name="Bilodeau G."/>
        </authorList>
    </citation>
    <scope>NUCLEOTIDE SEQUENCE [LARGE SCALE GENOMIC DNA]</scope>
    <source>
        <strain evidence="9 10">CBS 203.66</strain>
    </source>
</reference>
<feature type="compositionally biased region" description="Basic and acidic residues" evidence="6">
    <location>
        <begin position="358"/>
        <end position="406"/>
    </location>
</feature>
<proteinExistence type="inferred from homology"/>
<feature type="transmembrane region" description="Helical" evidence="7">
    <location>
        <begin position="99"/>
        <end position="117"/>
    </location>
</feature>
<feature type="transmembrane region" description="Helical" evidence="7">
    <location>
        <begin position="170"/>
        <end position="197"/>
    </location>
</feature>
<dbReference type="GO" id="GO:0016020">
    <property type="term" value="C:membrane"/>
    <property type="evidence" value="ECO:0007669"/>
    <property type="project" value="UniProtKB-SubCell"/>
</dbReference>
<dbReference type="PANTHER" id="PTHR33048">
    <property type="entry name" value="PTH11-LIKE INTEGRAL MEMBRANE PROTEIN (AFU_ORTHOLOGUE AFUA_5G11245)"/>
    <property type="match status" value="1"/>
</dbReference>
<feature type="region of interest" description="Disordered" evidence="6">
    <location>
        <begin position="328"/>
        <end position="406"/>
    </location>
</feature>